<keyword evidence="2" id="KW-0614">Plasmid</keyword>
<dbReference type="Proteomes" id="UP000035287">
    <property type="component" value="Plasmid p2"/>
</dbReference>
<dbReference type="InterPro" id="IPR014117">
    <property type="entry name" value="TraC-F-type"/>
</dbReference>
<proteinExistence type="predicted"/>
<dbReference type="AlphaFoldDB" id="A0A0G3XM03"/>
<dbReference type="Gene3D" id="1.10.8.730">
    <property type="match status" value="1"/>
</dbReference>
<dbReference type="PATRIC" id="fig|1348774.3.peg.3986"/>
<dbReference type="InterPro" id="IPR053155">
    <property type="entry name" value="F-pilin_assembly_TraC"/>
</dbReference>
<feature type="domain" description="TraG P-loop" evidence="1">
    <location>
        <begin position="626"/>
        <end position="760"/>
    </location>
</feature>
<organism evidence="2 3">
    <name type="scientific">Croceicoccus naphthovorans</name>
    <dbReference type="NCBI Taxonomy" id="1348774"/>
    <lineage>
        <taxon>Bacteria</taxon>
        <taxon>Pseudomonadati</taxon>
        <taxon>Pseudomonadota</taxon>
        <taxon>Alphaproteobacteria</taxon>
        <taxon>Sphingomonadales</taxon>
        <taxon>Erythrobacteraceae</taxon>
        <taxon>Croceicoccus</taxon>
    </lineage>
</organism>
<sequence length="873" mass="96411">MARRGFWESFLDLVFGESARPEAERPLLGAPMLSNWLPYRSYDAKARMFINTESIGFILELAPMMGADERSGEILTQFLSDAVPSGCEIQLIHWQSPSVGERIADWVMPRVAAKGVYGRAAEHRARWLRRGAWMSISRDAPFYLRSHRVILSVGASLRSSTGADALSTVRESLMGTLQALSIPAREMGPVELIAFLDDFLCPSVDNADRPEHYSELDPINVQCIRRDLETRITPERIVLRTERFRPTGEKHDGVPVIGEVVPDAFDWRFFGVRHLPKQWAPWDVQKIIGDMVNDKLRFGCNVMTVLALAFQDEEAVASRTGLKVMRTTSLADSRSARFLPQLSDQRDEWQYVQSEIRQGRKLAQVYYGVGALSPLGKGDVNERLVKSVYKAAGWDLIDERYLQVMGLLAAMPLSLPNGLSADLKRMKRFRTMLTTTAAAIAPVQGEPLGGTIPHVLLVGRRGQPFFWSPFQNQAGNHNVAVFGKSGSGKSVFLQDVCAAMSGAGAKVIVIDDGRSFEHMAKAFGGAFVEFRLSAGFSLNPFDMIDAAALTDDADGEDYEVECLAMLKAIVGQMARQQDRLSDTERGLIDSAVSSVWREHQREGTIDHVAAALRALPSPFAGDLADAMAPFLKGGTYGRFFTGACSIDLSAGLTVFELSDLSSKPELRSVALTALMFLTLRVMRDLNRSVPKLTMIDEAWQLLGGGQMGQAIETYARTCRKYGGALVTATQSLNDFYKSEGSLAALENSDWSVVLQQKEETINDLARHQRFEMDRYTETLLRSLKRNGTEYSDVLIKGPETLCVGRLVLDPYSATLYSSSPRVFSAIEELVKSGMALPDAIERIAFPDFVPPEPGAPDFHEGEVAGGFQQEAAE</sequence>
<keyword evidence="3" id="KW-1185">Reference proteome</keyword>
<evidence type="ECO:0000313" key="2">
    <source>
        <dbReference type="EMBL" id="AKM12202.1"/>
    </source>
</evidence>
<dbReference type="RefSeq" id="WP_007016048.1">
    <property type="nucleotide sequence ID" value="NZ_CP011772.1"/>
</dbReference>
<geneLocation type="plasmid" evidence="2 3">
    <name>p2</name>
</geneLocation>
<dbReference type="InterPro" id="IPR027417">
    <property type="entry name" value="P-loop_NTPase"/>
</dbReference>
<dbReference type="CDD" id="cd01127">
    <property type="entry name" value="TrwB_TraG_TraD_VirD4"/>
    <property type="match status" value="1"/>
</dbReference>
<dbReference type="InterPro" id="IPR043964">
    <property type="entry name" value="P-loop_TraG"/>
</dbReference>
<dbReference type="KEGG" id="cna:AB433_18895"/>
<dbReference type="Pfam" id="PF11130">
    <property type="entry name" value="TraC_F_IV"/>
    <property type="match status" value="1"/>
</dbReference>
<gene>
    <name evidence="2" type="ORF">AB433_18895</name>
</gene>
<evidence type="ECO:0000313" key="3">
    <source>
        <dbReference type="Proteomes" id="UP000035287"/>
    </source>
</evidence>
<dbReference type="SUPFAM" id="SSF52540">
    <property type="entry name" value="P-loop containing nucleoside triphosphate hydrolases"/>
    <property type="match status" value="1"/>
</dbReference>
<feature type="domain" description="TraG P-loop" evidence="1">
    <location>
        <begin position="473"/>
        <end position="600"/>
    </location>
</feature>
<name>A0A0G3XM03_9SPHN</name>
<dbReference type="NCBIfam" id="TIGR02746">
    <property type="entry name" value="TraC-F-type"/>
    <property type="match status" value="1"/>
</dbReference>
<dbReference type="Gene3D" id="3.40.50.300">
    <property type="entry name" value="P-loop containing nucleotide triphosphate hydrolases"/>
    <property type="match status" value="1"/>
</dbReference>
<dbReference type="PANTHER" id="PTHR38467">
    <property type="match status" value="1"/>
</dbReference>
<dbReference type="EMBL" id="CP011772">
    <property type="protein sequence ID" value="AKM12202.1"/>
    <property type="molecule type" value="Genomic_DNA"/>
</dbReference>
<accession>A0A0G3XM03</accession>
<dbReference type="OrthoDB" id="7167455at2"/>
<reference evidence="2 3" key="1">
    <citation type="submission" date="2015-06" db="EMBL/GenBank/DDBJ databases">
        <authorList>
            <person name="Zeng Y."/>
            <person name="Huang Y."/>
        </authorList>
    </citation>
    <scope>NUCLEOTIDE SEQUENCE [LARGE SCALE GENOMIC DNA]</scope>
    <source>
        <strain evidence="2 3">PQ-2</strain>
        <plasmid evidence="3">Plasmid p2</plasmid>
    </source>
</reference>
<dbReference type="Pfam" id="PF19044">
    <property type="entry name" value="P-loop_TraG"/>
    <property type="match status" value="2"/>
</dbReference>
<dbReference type="InterPro" id="IPR025955">
    <property type="entry name" value="TraC/Conjuga_ATPase"/>
</dbReference>
<dbReference type="PANTHER" id="PTHR38467:SF1">
    <property type="entry name" value="CONJUGATIVE TRANSFER: ASSEMBLY"/>
    <property type="match status" value="1"/>
</dbReference>
<protein>
    <submittedName>
        <fullName evidence="2">(4Fe-4S)-binding protein</fullName>
    </submittedName>
</protein>
<evidence type="ECO:0000259" key="1">
    <source>
        <dbReference type="Pfam" id="PF19044"/>
    </source>
</evidence>